<reference evidence="2" key="1">
    <citation type="submission" date="2022-07" db="EMBL/GenBank/DDBJ databases">
        <title>Genome Sequence of Agrocybe chaxingu.</title>
        <authorList>
            <person name="Buettner E."/>
        </authorList>
    </citation>
    <scope>NUCLEOTIDE SEQUENCE</scope>
    <source>
        <strain evidence="2">MP-N11</strain>
    </source>
</reference>
<evidence type="ECO:0000256" key="1">
    <source>
        <dbReference type="SAM" id="MobiDB-lite"/>
    </source>
</evidence>
<organism evidence="2 3">
    <name type="scientific">Agrocybe chaxingu</name>
    <dbReference type="NCBI Taxonomy" id="84603"/>
    <lineage>
        <taxon>Eukaryota</taxon>
        <taxon>Fungi</taxon>
        <taxon>Dikarya</taxon>
        <taxon>Basidiomycota</taxon>
        <taxon>Agaricomycotina</taxon>
        <taxon>Agaricomycetes</taxon>
        <taxon>Agaricomycetidae</taxon>
        <taxon>Agaricales</taxon>
        <taxon>Agaricineae</taxon>
        <taxon>Strophariaceae</taxon>
        <taxon>Agrocybe</taxon>
    </lineage>
</organism>
<feature type="region of interest" description="Disordered" evidence="1">
    <location>
        <begin position="63"/>
        <end position="160"/>
    </location>
</feature>
<dbReference type="AlphaFoldDB" id="A0A9W8MQB1"/>
<dbReference type="EMBL" id="JANKHO010004043">
    <property type="protein sequence ID" value="KAJ3479201.1"/>
    <property type="molecule type" value="Genomic_DNA"/>
</dbReference>
<name>A0A9W8MQB1_9AGAR</name>
<feature type="compositionally biased region" description="Pro residues" evidence="1">
    <location>
        <begin position="129"/>
        <end position="138"/>
    </location>
</feature>
<protein>
    <submittedName>
        <fullName evidence="2">Uncharacterized protein</fullName>
    </submittedName>
</protein>
<proteinExistence type="predicted"/>
<evidence type="ECO:0000313" key="2">
    <source>
        <dbReference type="EMBL" id="KAJ3479201.1"/>
    </source>
</evidence>
<accession>A0A9W8MQB1</accession>
<gene>
    <name evidence="2" type="ORF">NLJ89_g12341</name>
</gene>
<keyword evidence="3" id="KW-1185">Reference proteome</keyword>
<feature type="compositionally biased region" description="Pro residues" evidence="1">
    <location>
        <begin position="74"/>
        <end position="90"/>
    </location>
</feature>
<sequence length="160" mass="17483">MNEPMTKEEALLIDYETTFSLFRIRELRLKGQKPGPIEEKLESEFAWELGNVRAEEKGYEGVVDDIPLRSPTMSPGPPVCETRPPTPSRPPSSSCSKPSALPQEWSIAEEPQPMLGSGSFGWGFGSAPVPEPSAPHEPPSSWAFDSASAGGKNRKSSKKR</sequence>
<dbReference type="Proteomes" id="UP001148786">
    <property type="component" value="Unassembled WGS sequence"/>
</dbReference>
<comment type="caution">
    <text evidence="2">The sequence shown here is derived from an EMBL/GenBank/DDBJ whole genome shotgun (WGS) entry which is preliminary data.</text>
</comment>
<evidence type="ECO:0000313" key="3">
    <source>
        <dbReference type="Proteomes" id="UP001148786"/>
    </source>
</evidence>